<keyword evidence="2" id="KW-0732">Signal</keyword>
<feature type="signal peptide" evidence="2">
    <location>
        <begin position="1"/>
        <end position="22"/>
    </location>
</feature>
<protein>
    <recommendedName>
        <fullName evidence="5">Right handed beta helix domain-containing protein</fullName>
    </recommendedName>
</protein>
<gene>
    <name evidence="3" type="ORF">PAM7066_01093</name>
</gene>
<evidence type="ECO:0000256" key="2">
    <source>
        <dbReference type="SAM" id="SignalP"/>
    </source>
</evidence>
<organism evidence="3 4">
    <name type="scientific">Palleronia marisminoris</name>
    <dbReference type="NCBI Taxonomy" id="315423"/>
    <lineage>
        <taxon>Bacteria</taxon>
        <taxon>Pseudomonadati</taxon>
        <taxon>Pseudomonadota</taxon>
        <taxon>Alphaproteobacteria</taxon>
        <taxon>Rhodobacterales</taxon>
        <taxon>Roseobacteraceae</taxon>
        <taxon>Palleronia</taxon>
    </lineage>
</organism>
<sequence>MRTTLSLSLVALLAAGAVQAQAPITVTNTANSGEGSFRHALELAAQEREGARIVILTEGDIAVESGLAYTGQVPVEIVGRGQTISLDVDETIFDSTQGASVSITDLSFEGPGGFSIENKSKTGGAKGISLQMRDEQAGEARLVLDTVAVRGVSGHGIHVSDCSMADQCGAGSGGAGSGSRVSIVAELSDVIVENVGTGAFDRDGLRIDERGDGGIRATIRRSSFTGIGADGVELDEGGAGDVIVTATDSTFSKNGFYCDPEIMAQYLPDQPEGEFEPGQMPESDIPAKVEGSPDDACIERAVETYDDGSVEEYEFALDLDDGFDVDEADDGSLDILVVGGEVNGNLDEGMDMDEMGAGDLVATYVGTAASGNTDDAYKHSEADDGAAIGLLSGASANDNGGVGFVYEEEGAGDVTAEVTDVTTSGNDDGETSLEFVQEDDGVGTVTITGGTLAEEMAAEGVELSQN</sequence>
<dbReference type="SUPFAM" id="SSF51126">
    <property type="entry name" value="Pectin lyase-like"/>
    <property type="match status" value="1"/>
</dbReference>
<dbReference type="AlphaFoldDB" id="A0A1Y5RYW7"/>
<accession>A0A1Y5RYW7</accession>
<dbReference type="STRING" id="315423.SAMN04488020_102188"/>
<evidence type="ECO:0000313" key="4">
    <source>
        <dbReference type="Proteomes" id="UP000193870"/>
    </source>
</evidence>
<evidence type="ECO:0000313" key="3">
    <source>
        <dbReference type="EMBL" id="SLN27667.1"/>
    </source>
</evidence>
<evidence type="ECO:0008006" key="5">
    <source>
        <dbReference type="Google" id="ProtNLM"/>
    </source>
</evidence>
<keyword evidence="4" id="KW-1185">Reference proteome</keyword>
<dbReference type="Proteomes" id="UP000193870">
    <property type="component" value="Unassembled WGS sequence"/>
</dbReference>
<feature type="chain" id="PRO_5010988620" description="Right handed beta helix domain-containing protein" evidence="2">
    <location>
        <begin position="23"/>
        <end position="466"/>
    </location>
</feature>
<feature type="region of interest" description="Disordered" evidence="1">
    <location>
        <begin position="273"/>
        <end position="292"/>
    </location>
</feature>
<dbReference type="OrthoDB" id="7822025at2"/>
<dbReference type="InterPro" id="IPR011050">
    <property type="entry name" value="Pectin_lyase_fold/virulence"/>
</dbReference>
<dbReference type="RefSeq" id="WP_085853108.1">
    <property type="nucleotide sequence ID" value="NZ_FOPF01000002.1"/>
</dbReference>
<reference evidence="3 4" key="1">
    <citation type="submission" date="2017-03" db="EMBL/GenBank/DDBJ databases">
        <authorList>
            <person name="Afonso C.L."/>
            <person name="Miller P.J."/>
            <person name="Scott M.A."/>
            <person name="Spackman E."/>
            <person name="Goraichik I."/>
            <person name="Dimitrov K.M."/>
            <person name="Suarez D.L."/>
            <person name="Swayne D.E."/>
        </authorList>
    </citation>
    <scope>NUCLEOTIDE SEQUENCE [LARGE SCALE GENOMIC DNA]</scope>
    <source>
        <strain evidence="3 4">CECT 7066</strain>
    </source>
</reference>
<dbReference type="EMBL" id="FWFV01000002">
    <property type="protein sequence ID" value="SLN27667.1"/>
    <property type="molecule type" value="Genomic_DNA"/>
</dbReference>
<proteinExistence type="predicted"/>
<name>A0A1Y5RYW7_9RHOB</name>
<evidence type="ECO:0000256" key="1">
    <source>
        <dbReference type="SAM" id="MobiDB-lite"/>
    </source>
</evidence>